<evidence type="ECO:0000256" key="1">
    <source>
        <dbReference type="SAM" id="MobiDB-lite"/>
    </source>
</evidence>
<feature type="region of interest" description="Disordered" evidence="1">
    <location>
        <begin position="408"/>
        <end position="441"/>
    </location>
</feature>
<feature type="compositionally biased region" description="Acidic residues" evidence="1">
    <location>
        <begin position="314"/>
        <end position="329"/>
    </location>
</feature>
<proteinExistence type="predicted"/>
<evidence type="ECO:0000313" key="3">
    <source>
        <dbReference type="Proteomes" id="UP000054845"/>
    </source>
</evidence>
<keyword evidence="3" id="KW-1185">Reference proteome</keyword>
<feature type="compositionally biased region" description="Polar residues" evidence="1">
    <location>
        <begin position="491"/>
        <end position="502"/>
    </location>
</feature>
<dbReference type="GO" id="GO:0005634">
    <property type="term" value="C:nucleus"/>
    <property type="evidence" value="ECO:0007669"/>
    <property type="project" value="InterPro"/>
</dbReference>
<dbReference type="STRING" id="401625.A0A0P1BKR7"/>
<dbReference type="OrthoDB" id="2556491at2759"/>
<organism evidence="2 3">
    <name type="scientific">Ceraceosorus bombacis</name>
    <dbReference type="NCBI Taxonomy" id="401625"/>
    <lineage>
        <taxon>Eukaryota</taxon>
        <taxon>Fungi</taxon>
        <taxon>Dikarya</taxon>
        <taxon>Basidiomycota</taxon>
        <taxon>Ustilaginomycotina</taxon>
        <taxon>Exobasidiomycetes</taxon>
        <taxon>Ceraceosorales</taxon>
        <taxon>Ceraceosoraceae</taxon>
        <taxon>Ceraceosorus</taxon>
    </lineage>
</organism>
<feature type="region of interest" description="Disordered" evidence="1">
    <location>
        <begin position="460"/>
        <end position="572"/>
    </location>
</feature>
<accession>A0A0P1BKR7</accession>
<dbReference type="InterPro" id="IPR018465">
    <property type="entry name" value="Scm3/HJURP"/>
</dbReference>
<reference evidence="2 3" key="1">
    <citation type="submission" date="2014-09" db="EMBL/GenBank/DDBJ databases">
        <authorList>
            <person name="Magalhaes I.L.F."/>
            <person name="Oliveira U."/>
            <person name="Santos F.R."/>
            <person name="Vidigal T.H.D.A."/>
            <person name="Brescovit A.D."/>
            <person name="Santos A.J."/>
        </authorList>
    </citation>
    <scope>NUCLEOTIDE SEQUENCE [LARGE SCALE GENOMIC DNA]</scope>
</reference>
<feature type="region of interest" description="Disordered" evidence="1">
    <location>
        <begin position="1"/>
        <end position="65"/>
    </location>
</feature>
<sequence>MSLRPPGEGVSSPCWQQDGPSPSPAAPQQQTHWRFFPPPYRIDTPGPSYGYSPIPSRTEPSHARHLQFTSQLGPPAEFNPDGSENVEFARYASTLRLKSRWDDIFARFEDAHLVPQDEIHLGSGTRPPRLIRDRGTLKGIASKRIEFGAFIKDEELNYGEERSLEPWGEVDSDEDEIGIWGASAATAIFRSDYIKQEDQIGSYSDGRGHWPSGEHAGDPHLAEFLEAEAHRKAIMGDIDEDEQNAASGSDRGIDDGSDTSKNGVWEAQRGSSDGYDEDSGASSVEYESDYDDQRRRQPVRVPSAKVAPQQADSSSDELDVLSDDSDGYSDWDEVLYEKRANVERLLQPFDRRTKRFKLGEQGMGESLPYGDLPGLAELLDFCPSARPLAPNLRSRAICQQSTSLLAAPASTHSANLSAESETSAPPPDDEPERRRSSRARAKPCYNVRRVFADMWPEGHYKTRRSDEGYPASRHRGDQITRGDLGGELRRQSSTSTGMTLTHSTRRPSSSDDDETDAREAESLLQVKRSGGAKRRSHLGEQKANSQAYRSLSVRRPQQAEHQSASPHRVVDEASDLELEPWQAQIGIYATQSQVNGTELRTPNSSLDGTASAGQEHFFHRDSSSDVGRSRKKLRNQPPGPRHDALARQLSPRVIRKFAYSSPRPMRRREQMAESPKTARRAVRATSMTPSKMKRQSAPLEQISLDVDRYIKTIAFPAPTSTGCGAGGGHCTKALCLSCGGIGTTRDMQPAIGLES</sequence>
<protein>
    <submittedName>
        <fullName evidence="2">Centromere protein Scm3, N-terminal</fullName>
    </submittedName>
</protein>
<feature type="region of interest" description="Disordered" evidence="1">
    <location>
        <begin position="598"/>
        <end position="649"/>
    </location>
</feature>
<name>A0A0P1BKR7_9BASI</name>
<feature type="region of interest" description="Disordered" evidence="1">
    <location>
        <begin position="662"/>
        <end position="697"/>
    </location>
</feature>
<dbReference type="GO" id="GO:0042393">
    <property type="term" value="F:histone binding"/>
    <property type="evidence" value="ECO:0007669"/>
    <property type="project" value="InterPro"/>
</dbReference>
<dbReference type="AlphaFoldDB" id="A0A0P1BKR7"/>
<dbReference type="Pfam" id="PF10384">
    <property type="entry name" value="Scm3"/>
    <property type="match status" value="1"/>
</dbReference>
<dbReference type="EMBL" id="CCYA01000253">
    <property type="protein sequence ID" value="CEH16940.1"/>
    <property type="molecule type" value="Genomic_DNA"/>
</dbReference>
<evidence type="ECO:0000313" key="2">
    <source>
        <dbReference type="EMBL" id="CEH16940.1"/>
    </source>
</evidence>
<feature type="compositionally biased region" description="Polar residues" evidence="1">
    <location>
        <begin position="598"/>
        <end position="612"/>
    </location>
</feature>
<feature type="region of interest" description="Disordered" evidence="1">
    <location>
        <begin position="237"/>
        <end position="329"/>
    </location>
</feature>
<dbReference type="Proteomes" id="UP000054845">
    <property type="component" value="Unassembled WGS sequence"/>
</dbReference>
<feature type="compositionally biased region" description="Basic and acidic residues" evidence="1">
    <location>
        <begin position="474"/>
        <end position="490"/>
    </location>
</feature>
<feature type="compositionally biased region" description="Polar residues" evidence="1">
    <location>
        <begin position="408"/>
        <end position="422"/>
    </location>
</feature>
<feature type="compositionally biased region" description="Low complexity" evidence="1">
    <location>
        <begin position="45"/>
        <end position="56"/>
    </location>
</feature>